<name>A0A5B7HDB1_PORTR</name>
<dbReference type="Proteomes" id="UP000324222">
    <property type="component" value="Unassembled WGS sequence"/>
</dbReference>
<accession>A0A5B7HDB1</accession>
<evidence type="ECO:0000313" key="2">
    <source>
        <dbReference type="EMBL" id="MPC67976.1"/>
    </source>
</evidence>
<dbReference type="AlphaFoldDB" id="A0A5B7HDB1"/>
<feature type="region of interest" description="Disordered" evidence="1">
    <location>
        <begin position="1"/>
        <end position="24"/>
    </location>
</feature>
<comment type="caution">
    <text evidence="2">The sequence shown here is derived from an EMBL/GenBank/DDBJ whole genome shotgun (WGS) entry which is preliminary data.</text>
</comment>
<keyword evidence="3" id="KW-1185">Reference proteome</keyword>
<proteinExistence type="predicted"/>
<reference evidence="2 3" key="1">
    <citation type="submission" date="2019-05" db="EMBL/GenBank/DDBJ databases">
        <title>Another draft genome of Portunus trituberculatus and its Hox gene families provides insights of decapod evolution.</title>
        <authorList>
            <person name="Jeong J.-H."/>
            <person name="Song I."/>
            <person name="Kim S."/>
            <person name="Choi T."/>
            <person name="Kim D."/>
            <person name="Ryu S."/>
            <person name="Kim W."/>
        </authorList>
    </citation>
    <scope>NUCLEOTIDE SEQUENCE [LARGE SCALE GENOMIC DNA]</scope>
    <source>
        <tissue evidence="2">Muscle</tissue>
    </source>
</reference>
<dbReference type="EMBL" id="VSRR010027056">
    <property type="protein sequence ID" value="MPC67976.1"/>
    <property type="molecule type" value="Genomic_DNA"/>
</dbReference>
<evidence type="ECO:0000256" key="1">
    <source>
        <dbReference type="SAM" id="MobiDB-lite"/>
    </source>
</evidence>
<organism evidence="2 3">
    <name type="scientific">Portunus trituberculatus</name>
    <name type="common">Swimming crab</name>
    <name type="synonym">Neptunus trituberculatus</name>
    <dbReference type="NCBI Taxonomy" id="210409"/>
    <lineage>
        <taxon>Eukaryota</taxon>
        <taxon>Metazoa</taxon>
        <taxon>Ecdysozoa</taxon>
        <taxon>Arthropoda</taxon>
        <taxon>Crustacea</taxon>
        <taxon>Multicrustacea</taxon>
        <taxon>Malacostraca</taxon>
        <taxon>Eumalacostraca</taxon>
        <taxon>Eucarida</taxon>
        <taxon>Decapoda</taxon>
        <taxon>Pleocyemata</taxon>
        <taxon>Brachyura</taxon>
        <taxon>Eubrachyura</taxon>
        <taxon>Portunoidea</taxon>
        <taxon>Portunidae</taxon>
        <taxon>Portuninae</taxon>
        <taxon>Portunus</taxon>
    </lineage>
</organism>
<evidence type="ECO:0000313" key="3">
    <source>
        <dbReference type="Proteomes" id="UP000324222"/>
    </source>
</evidence>
<gene>
    <name evidence="2" type="ORF">E2C01_062164</name>
</gene>
<sequence>MGGGSCAPPPRWTPSGGTPRPRAARLSVSAALPGSTSRGRHAAFPWPLTVHCTLLRYSWAREGKAQARAYLHDQREGNVWPWSATPIQAGMGGWRVPDDQGWCRGG</sequence>
<protein>
    <submittedName>
        <fullName evidence="2">Uncharacterized protein</fullName>
    </submittedName>
</protein>